<dbReference type="EMBL" id="JACNJD010000382">
    <property type="protein sequence ID" value="MBC8179399.1"/>
    <property type="molecule type" value="Genomic_DNA"/>
</dbReference>
<gene>
    <name evidence="2" type="ORF">H8E19_18495</name>
</gene>
<evidence type="ECO:0000256" key="1">
    <source>
        <dbReference type="SAM" id="MobiDB-lite"/>
    </source>
</evidence>
<organism evidence="2 3">
    <name type="scientific">Candidatus Desulfacyla euxinica</name>
    <dbReference type="NCBI Taxonomy" id="2841693"/>
    <lineage>
        <taxon>Bacteria</taxon>
        <taxon>Deltaproteobacteria</taxon>
        <taxon>Candidatus Desulfacyla</taxon>
    </lineage>
</organism>
<name>A0A8J6N4C2_9DELT</name>
<feature type="region of interest" description="Disordered" evidence="1">
    <location>
        <begin position="1"/>
        <end position="23"/>
    </location>
</feature>
<evidence type="ECO:0000313" key="3">
    <source>
        <dbReference type="Proteomes" id="UP000650524"/>
    </source>
</evidence>
<evidence type="ECO:0000313" key="2">
    <source>
        <dbReference type="EMBL" id="MBC8179399.1"/>
    </source>
</evidence>
<reference evidence="2 3" key="1">
    <citation type="submission" date="2020-08" db="EMBL/GenBank/DDBJ databases">
        <title>Bridging the membrane lipid divide: bacteria of the FCB group superphylum have the potential to synthesize archaeal ether lipids.</title>
        <authorList>
            <person name="Villanueva L."/>
            <person name="Von Meijenfeldt F.A.B."/>
            <person name="Westbye A.B."/>
            <person name="Yadav S."/>
            <person name="Hopmans E.C."/>
            <person name="Dutilh B.E."/>
            <person name="Sinninghe Damste J.S."/>
        </authorList>
    </citation>
    <scope>NUCLEOTIDE SEQUENCE [LARGE SCALE GENOMIC DNA]</scope>
    <source>
        <strain evidence="2">NIOZ-UU27</strain>
    </source>
</reference>
<dbReference type="AlphaFoldDB" id="A0A8J6N4C2"/>
<comment type="caution">
    <text evidence="2">The sequence shown here is derived from an EMBL/GenBank/DDBJ whole genome shotgun (WGS) entry which is preliminary data.</text>
</comment>
<sequence>MATRRKSTKKPAKKTAKKRKAQLHSLKAIRKNTDTWIETGKGYNEKYVLKPFETGKDFVEEMQKDPRKTIEGLIDDGKDFVKDVTKDPGKVFNGFIEDGKGFVEELRDDFRSGIDDFIDGGKGFYKGLQKDTRRAFEGIIDNAKKLTDKIPMVNTIEEGITKGLKSVPDRLNLPNKKDVESLAKTVKTLNRKINALSKAQTA</sequence>
<protein>
    <submittedName>
        <fullName evidence="2">Uncharacterized protein</fullName>
    </submittedName>
</protein>
<accession>A0A8J6N4C2</accession>
<dbReference type="Proteomes" id="UP000650524">
    <property type="component" value="Unassembled WGS sequence"/>
</dbReference>
<proteinExistence type="predicted"/>